<keyword evidence="6" id="KW-1185">Reference proteome</keyword>
<evidence type="ECO:0000256" key="4">
    <source>
        <dbReference type="ARBA" id="ARBA00024207"/>
    </source>
</evidence>
<comment type="caution">
    <text evidence="5">The sequence shown here is derived from an EMBL/GenBank/DDBJ whole genome shotgun (WGS) entry which is preliminary data.</text>
</comment>
<evidence type="ECO:0000313" key="5">
    <source>
        <dbReference type="EMBL" id="MEJ2867509.1"/>
    </source>
</evidence>
<name>A0ABU8MKL8_9PSEU</name>
<dbReference type="InterPro" id="IPR037038">
    <property type="entry name" value="HepT-like_sf"/>
</dbReference>
<keyword evidence="2" id="KW-0540">Nuclease</keyword>
<dbReference type="RefSeq" id="WP_337694108.1">
    <property type="nucleotide sequence ID" value="NZ_JBBEGN010000002.1"/>
</dbReference>
<dbReference type="Proteomes" id="UP001385809">
    <property type="component" value="Unassembled WGS sequence"/>
</dbReference>
<keyword evidence="3" id="KW-0378">Hydrolase</keyword>
<dbReference type="Gene3D" id="1.20.120.580">
    <property type="entry name" value="bsu32300-like"/>
    <property type="match status" value="1"/>
</dbReference>
<comment type="similarity">
    <text evidence="4">Belongs to the HepT RNase toxin family.</text>
</comment>
<keyword evidence="1" id="KW-1277">Toxin-antitoxin system</keyword>
<dbReference type="EMBL" id="JBBEGN010000002">
    <property type="protein sequence ID" value="MEJ2867509.1"/>
    <property type="molecule type" value="Genomic_DNA"/>
</dbReference>
<protein>
    <submittedName>
        <fullName evidence="5">HepT-like ribonuclease domain-containing protein</fullName>
    </submittedName>
</protein>
<sequence length="110" mass="11836">MVDEARVLALLRSIRADLAFLDREADADEGRRSDEAWLRGIKYAFVTAIEGCVDIAQHLAASESWGAPGTNAEAVRVLGRRGVLDPALADRLGRAVGLSGYRLVTCSRPA</sequence>
<accession>A0ABU8MKL8</accession>
<organism evidence="5 6">
    <name type="scientific">Actinomycetospora aurantiaca</name>
    <dbReference type="NCBI Taxonomy" id="3129233"/>
    <lineage>
        <taxon>Bacteria</taxon>
        <taxon>Bacillati</taxon>
        <taxon>Actinomycetota</taxon>
        <taxon>Actinomycetes</taxon>
        <taxon>Pseudonocardiales</taxon>
        <taxon>Pseudonocardiaceae</taxon>
        <taxon>Actinomycetospora</taxon>
    </lineage>
</organism>
<gene>
    <name evidence="5" type="ORF">WCD74_07010</name>
</gene>
<evidence type="ECO:0000313" key="6">
    <source>
        <dbReference type="Proteomes" id="UP001385809"/>
    </source>
</evidence>
<dbReference type="InterPro" id="IPR008201">
    <property type="entry name" value="HepT-like"/>
</dbReference>
<evidence type="ECO:0000256" key="1">
    <source>
        <dbReference type="ARBA" id="ARBA00022649"/>
    </source>
</evidence>
<proteinExistence type="inferred from homology"/>
<evidence type="ECO:0000256" key="2">
    <source>
        <dbReference type="ARBA" id="ARBA00022722"/>
    </source>
</evidence>
<reference evidence="5 6" key="1">
    <citation type="submission" date="2024-03" db="EMBL/GenBank/DDBJ databases">
        <title>Actinomycetospora sp. OC33-EN08, a novel actinomycete isolated from wild orchid (Aerides multiflora).</title>
        <authorList>
            <person name="Suriyachadkun C."/>
        </authorList>
    </citation>
    <scope>NUCLEOTIDE SEQUENCE [LARGE SCALE GENOMIC DNA]</scope>
    <source>
        <strain evidence="5 6">OC33-EN08</strain>
    </source>
</reference>
<evidence type="ECO:0000256" key="3">
    <source>
        <dbReference type="ARBA" id="ARBA00022801"/>
    </source>
</evidence>
<dbReference type="Pfam" id="PF01934">
    <property type="entry name" value="HepT-like"/>
    <property type="match status" value="1"/>
</dbReference>